<dbReference type="Pfam" id="PF02811">
    <property type="entry name" value="PHP"/>
    <property type="match status" value="1"/>
</dbReference>
<dbReference type="InterPro" id="IPR047967">
    <property type="entry name" value="PolX_PHP"/>
</dbReference>
<dbReference type="OrthoDB" id="9808747at2"/>
<dbReference type="InterPro" id="IPR010996">
    <property type="entry name" value="HHH_MUS81"/>
</dbReference>
<evidence type="ECO:0000256" key="2">
    <source>
        <dbReference type="ARBA" id="ARBA00022679"/>
    </source>
</evidence>
<dbReference type="SMART" id="SM00481">
    <property type="entry name" value="POLIIIAc"/>
    <property type="match status" value="1"/>
</dbReference>
<comment type="caution">
    <text evidence="10">The sequence shown here is derived from an EMBL/GenBank/DDBJ whole genome shotgun (WGS) entry which is preliminary data.</text>
</comment>
<dbReference type="SUPFAM" id="SSF158702">
    <property type="entry name" value="Sec63 N-terminal domain-like"/>
    <property type="match status" value="1"/>
</dbReference>
<dbReference type="InterPro" id="IPR016195">
    <property type="entry name" value="Pol/histidinol_Pase-like"/>
</dbReference>
<sequence length="571" mass="63717">MSDKHQLARVLEEIAVFLELKGENPFKVKAYHTASRAIDKADMEMAELALKWNTIKGIGKTIGQQVEEYAATGQLSYYEELKVAVPAVLFELVKVPGLGPKKALILHEKLGINSVGELEYACRENRLKDLAGFGEKTQSKLLEGIEYLKKFQGRFLLSDALPVAEKLAEFLRAHSFIEQAQVAGSIRRRMETVKDIDIVVASTQPDQVSEAAAVMPGVQQLISKGTTKITLKLITGMNLDIRVVPPDQFIGCLHHFTGSKEHHVQLRGLAKERDVKINEYGLTGLDGKVLSISSEQELYRQFGLPYIAPELREGRDEIELARQNSLPELVCLKDIKGMFHAHTTYSDGTAAVADMAKACKQRGWHYLGITDHSQTAVYARGLRVEDVQKQRREIARINEANEAFYVFSGIESDILPDGSLDYPDEILAEFDFVIASVHSAFRQSEADMTKRIQRAMENKYVTMLGHPTGRILLARQGYDVDLAAVIRAAGETGTIIEINANPYRLDLDWRFYQQAKNQDVMFAINPDAHAIDEIDNIRYGVAMARKGGLTAADIVNTYQGAVLSKILARKR</sequence>
<accession>A0A4R1PWM1</accession>
<dbReference type="Gene3D" id="1.10.150.20">
    <property type="entry name" value="5' to 3' exonuclease, C-terminal subdomain"/>
    <property type="match status" value="1"/>
</dbReference>
<dbReference type="Gene3D" id="3.30.460.10">
    <property type="entry name" value="Beta Polymerase, domain 2"/>
    <property type="match status" value="1"/>
</dbReference>
<proteinExistence type="predicted"/>
<dbReference type="GO" id="GO:0003677">
    <property type="term" value="F:DNA binding"/>
    <property type="evidence" value="ECO:0007669"/>
    <property type="project" value="InterPro"/>
</dbReference>
<dbReference type="GO" id="GO:0003887">
    <property type="term" value="F:DNA-directed DNA polymerase activity"/>
    <property type="evidence" value="ECO:0007669"/>
    <property type="project" value="UniProtKB-KW"/>
</dbReference>
<keyword evidence="3" id="KW-0548">Nucleotidyltransferase</keyword>
<dbReference type="CDD" id="cd07436">
    <property type="entry name" value="PHP_PolX"/>
    <property type="match status" value="1"/>
</dbReference>
<keyword evidence="2" id="KW-0808">Transferase</keyword>
<dbReference type="PIRSF" id="PIRSF005047">
    <property type="entry name" value="UCP005047_YshC"/>
    <property type="match status" value="1"/>
</dbReference>
<dbReference type="InterPro" id="IPR029398">
    <property type="entry name" value="PolB_thumb"/>
</dbReference>
<dbReference type="InterPro" id="IPR004013">
    <property type="entry name" value="PHP_dom"/>
</dbReference>
<evidence type="ECO:0000256" key="7">
    <source>
        <dbReference type="ARBA" id="ARBA00049244"/>
    </source>
</evidence>
<dbReference type="InterPro" id="IPR002008">
    <property type="entry name" value="DNA_pol_X_beta-like"/>
</dbReference>
<dbReference type="PANTHER" id="PTHR36928:SF1">
    <property type="entry name" value="PHOSPHATASE YCDX-RELATED"/>
    <property type="match status" value="1"/>
</dbReference>
<dbReference type="EC" id="2.7.7.7" evidence="1"/>
<dbReference type="GO" id="GO:0042578">
    <property type="term" value="F:phosphoric ester hydrolase activity"/>
    <property type="evidence" value="ECO:0007669"/>
    <property type="project" value="TreeGrafter"/>
</dbReference>
<keyword evidence="11" id="KW-1185">Reference proteome</keyword>
<dbReference type="NCBIfam" id="NF006375">
    <property type="entry name" value="PRK08609.1"/>
    <property type="match status" value="1"/>
</dbReference>
<dbReference type="Pfam" id="PF14520">
    <property type="entry name" value="HHH_5"/>
    <property type="match status" value="1"/>
</dbReference>
<dbReference type="InterPro" id="IPR022311">
    <property type="entry name" value="PolX-like"/>
</dbReference>
<dbReference type="InterPro" id="IPR002054">
    <property type="entry name" value="DNA-dir_DNA_pol_X"/>
</dbReference>
<dbReference type="InterPro" id="IPR003141">
    <property type="entry name" value="Pol/His_phosphatase_N"/>
</dbReference>
<dbReference type="PANTHER" id="PTHR36928">
    <property type="entry name" value="PHOSPHATASE YCDX-RELATED"/>
    <property type="match status" value="1"/>
</dbReference>
<name>A0A4R1PWM1_9FIRM</name>
<evidence type="ECO:0000256" key="4">
    <source>
        <dbReference type="ARBA" id="ARBA00022763"/>
    </source>
</evidence>
<dbReference type="InterPro" id="IPR037160">
    <property type="entry name" value="DNA_Pol_thumb_sf"/>
</dbReference>
<evidence type="ECO:0000256" key="1">
    <source>
        <dbReference type="ARBA" id="ARBA00012417"/>
    </source>
</evidence>
<feature type="domain" description="Polymerase/histidinol phosphatase N-terminal" evidence="8">
    <location>
        <begin position="337"/>
        <end position="416"/>
    </location>
</feature>
<dbReference type="GO" id="GO:0008270">
    <property type="term" value="F:zinc ion binding"/>
    <property type="evidence" value="ECO:0007669"/>
    <property type="project" value="TreeGrafter"/>
</dbReference>
<keyword evidence="5" id="KW-0239">DNA-directed DNA polymerase</keyword>
<evidence type="ECO:0000313" key="10">
    <source>
        <dbReference type="EMBL" id="TCL35397.1"/>
    </source>
</evidence>
<dbReference type="Gene3D" id="1.10.150.110">
    <property type="entry name" value="DNA polymerase beta, N-terminal domain-like"/>
    <property type="match status" value="1"/>
</dbReference>
<evidence type="ECO:0000259" key="9">
    <source>
        <dbReference type="SMART" id="SM00483"/>
    </source>
</evidence>
<dbReference type="GO" id="GO:0006281">
    <property type="term" value="P:DNA repair"/>
    <property type="evidence" value="ECO:0007669"/>
    <property type="project" value="UniProtKB-KW"/>
</dbReference>
<dbReference type="SUPFAM" id="SSF81301">
    <property type="entry name" value="Nucleotidyltransferase"/>
    <property type="match status" value="1"/>
</dbReference>
<comment type="catalytic activity">
    <reaction evidence="7">
        <text>DNA(n) + a 2'-deoxyribonucleoside 5'-triphosphate = DNA(n+1) + diphosphate</text>
        <dbReference type="Rhea" id="RHEA:22508"/>
        <dbReference type="Rhea" id="RHEA-COMP:17339"/>
        <dbReference type="Rhea" id="RHEA-COMP:17340"/>
        <dbReference type="ChEBI" id="CHEBI:33019"/>
        <dbReference type="ChEBI" id="CHEBI:61560"/>
        <dbReference type="ChEBI" id="CHEBI:173112"/>
        <dbReference type="EC" id="2.7.7.7"/>
    </reaction>
</comment>
<keyword evidence="4" id="KW-0227">DNA damage</keyword>
<evidence type="ECO:0000256" key="5">
    <source>
        <dbReference type="ARBA" id="ARBA00022932"/>
    </source>
</evidence>
<dbReference type="Pfam" id="PF14791">
    <property type="entry name" value="DNA_pol_B_thumb"/>
    <property type="match status" value="1"/>
</dbReference>
<dbReference type="InterPro" id="IPR043519">
    <property type="entry name" value="NT_sf"/>
</dbReference>
<gene>
    <name evidence="10" type="ORF">EV210_11255</name>
</gene>
<dbReference type="SUPFAM" id="SSF47802">
    <property type="entry name" value="DNA polymerase beta, N-terminal domain-like"/>
    <property type="match status" value="1"/>
</dbReference>
<dbReference type="RefSeq" id="WP_132082499.1">
    <property type="nucleotide sequence ID" value="NZ_SLUI01000012.1"/>
</dbReference>
<dbReference type="GO" id="GO:0005829">
    <property type="term" value="C:cytosol"/>
    <property type="evidence" value="ECO:0007669"/>
    <property type="project" value="TreeGrafter"/>
</dbReference>
<reference evidence="10 11" key="1">
    <citation type="submission" date="2019-03" db="EMBL/GenBank/DDBJ databases">
        <title>Genomic Encyclopedia of Type Strains, Phase IV (KMG-IV): sequencing the most valuable type-strain genomes for metagenomic binning, comparative biology and taxonomic classification.</title>
        <authorList>
            <person name="Goeker M."/>
        </authorList>
    </citation>
    <scope>NUCLEOTIDE SEQUENCE [LARGE SCALE GENOMIC DNA]</scope>
    <source>
        <strain evidence="10 11">DSM 15969</strain>
    </source>
</reference>
<dbReference type="SUPFAM" id="SSF89550">
    <property type="entry name" value="PHP domain-like"/>
    <property type="match status" value="1"/>
</dbReference>
<evidence type="ECO:0000256" key="6">
    <source>
        <dbReference type="ARBA" id="ARBA00023204"/>
    </source>
</evidence>
<dbReference type="CDD" id="cd00141">
    <property type="entry name" value="NT_POLXc"/>
    <property type="match status" value="1"/>
</dbReference>
<dbReference type="EMBL" id="SLUI01000012">
    <property type="protein sequence ID" value="TCL35397.1"/>
    <property type="molecule type" value="Genomic_DNA"/>
</dbReference>
<dbReference type="Gene3D" id="3.30.210.10">
    <property type="entry name" value="DNA polymerase, thumb domain"/>
    <property type="match status" value="1"/>
</dbReference>
<dbReference type="Gene3D" id="3.20.20.140">
    <property type="entry name" value="Metal-dependent hydrolases"/>
    <property type="match status" value="1"/>
</dbReference>
<protein>
    <recommendedName>
        <fullName evidence="1">DNA-directed DNA polymerase</fullName>
        <ecNumber evidence="1">2.7.7.7</ecNumber>
    </recommendedName>
</protein>
<evidence type="ECO:0000259" key="8">
    <source>
        <dbReference type="SMART" id="SM00481"/>
    </source>
</evidence>
<organism evidence="10 11">
    <name type="scientific">Anaerospora hongkongensis</name>
    <dbReference type="NCBI Taxonomy" id="244830"/>
    <lineage>
        <taxon>Bacteria</taxon>
        <taxon>Bacillati</taxon>
        <taxon>Bacillota</taxon>
        <taxon>Negativicutes</taxon>
        <taxon>Selenomonadales</taxon>
        <taxon>Sporomusaceae</taxon>
        <taxon>Anaerospora</taxon>
    </lineage>
</organism>
<dbReference type="Proteomes" id="UP000295063">
    <property type="component" value="Unassembled WGS sequence"/>
</dbReference>
<dbReference type="AlphaFoldDB" id="A0A4R1PWM1"/>
<dbReference type="Pfam" id="PF14716">
    <property type="entry name" value="HHH_8"/>
    <property type="match status" value="1"/>
</dbReference>
<dbReference type="FunFam" id="3.20.20.140:FF:000047">
    <property type="entry name" value="PHP domain-containing protein"/>
    <property type="match status" value="1"/>
</dbReference>
<dbReference type="SMART" id="SM00483">
    <property type="entry name" value="POLXc"/>
    <property type="match status" value="1"/>
</dbReference>
<evidence type="ECO:0000313" key="11">
    <source>
        <dbReference type="Proteomes" id="UP000295063"/>
    </source>
</evidence>
<keyword evidence="6" id="KW-0234">DNA repair</keyword>
<evidence type="ECO:0000256" key="3">
    <source>
        <dbReference type="ARBA" id="ARBA00022695"/>
    </source>
</evidence>
<dbReference type="InterPro" id="IPR027421">
    <property type="entry name" value="DNA_pol_lamdba_lyase_dom_sf"/>
</dbReference>
<feature type="domain" description="DNA-directed DNA polymerase X" evidence="9">
    <location>
        <begin position="1"/>
        <end position="313"/>
    </location>
</feature>
<dbReference type="InterPro" id="IPR050243">
    <property type="entry name" value="PHP_phosphatase"/>
</dbReference>
<dbReference type="PRINTS" id="PR00870">
    <property type="entry name" value="DNAPOLXBETA"/>
</dbReference>